<organism evidence="19 21">
    <name type="scientific">Faecalibacterium wellingii</name>
    <dbReference type="NCBI Taxonomy" id="2929491"/>
    <lineage>
        <taxon>Bacteria</taxon>
        <taxon>Bacillati</taxon>
        <taxon>Bacillota</taxon>
        <taxon>Clostridia</taxon>
        <taxon>Eubacteriales</taxon>
        <taxon>Oscillospiraceae</taxon>
        <taxon>Faecalibacterium</taxon>
    </lineage>
</organism>
<evidence type="ECO:0000313" key="19">
    <source>
        <dbReference type="EMBL" id="MEJ5195143.1"/>
    </source>
</evidence>
<dbReference type="InterPro" id="IPR003170">
    <property type="entry name" value="MurB"/>
</dbReference>
<keyword evidence="5 16" id="KW-0963">Cytoplasm</keyword>
<evidence type="ECO:0000256" key="6">
    <source>
        <dbReference type="ARBA" id="ARBA00022618"/>
    </source>
</evidence>
<dbReference type="InterPro" id="IPR016169">
    <property type="entry name" value="FAD-bd_PCMH_sub2"/>
</dbReference>
<feature type="domain" description="FAD-binding PCMH-type" evidence="17">
    <location>
        <begin position="28"/>
        <end position="194"/>
    </location>
</feature>
<feature type="active site" evidence="16">
    <location>
        <position position="293"/>
    </location>
</feature>
<dbReference type="GO" id="GO:0008762">
    <property type="term" value="F:UDP-N-acetylmuramate dehydrogenase activity"/>
    <property type="evidence" value="ECO:0007669"/>
    <property type="project" value="UniProtKB-UniRule"/>
</dbReference>
<evidence type="ECO:0000256" key="3">
    <source>
        <dbReference type="ARBA" id="ARBA00004496"/>
    </source>
</evidence>
<reference evidence="19" key="2">
    <citation type="submission" date="2024-03" db="EMBL/GenBank/DDBJ databases">
        <authorList>
            <person name="Plomp N."/>
            <person name="Harmsen H.J."/>
        </authorList>
    </citation>
    <scope>NUCLEOTIDE SEQUENCE</scope>
    <source>
        <strain evidence="19">HTF-128</strain>
    </source>
</reference>
<sequence>MERFKQKLLQAGIPFRENEPLAAHCTFKIGGPAQLFVQPQTEQQLCSAVALCKEQAVRYYLLGNGSNILFADEGFAGVVIDISALGSDIAVEGNMLTAGAGVRLAALCRAALEHGLSGLEFAYGIPGTVGGAVYMNAGAYGGEMKDVLTVVRYLTAEGEVVQASAAELDLSYRHSIFEENGGCILSAQFALQPGNAADIRAKMDELMAKRVDKQPLDKPSAGSTFKRPAGAFAAALIDQCGLRGFRHGGAAVSDKHCGFVVNLGGATCADVLALCDEVRAIVKEKTGYELEKEIRVVK</sequence>
<dbReference type="Proteomes" id="UP001263246">
    <property type="component" value="Unassembled WGS sequence"/>
</dbReference>
<evidence type="ECO:0000256" key="11">
    <source>
        <dbReference type="ARBA" id="ARBA00022984"/>
    </source>
</evidence>
<evidence type="ECO:0000256" key="4">
    <source>
        <dbReference type="ARBA" id="ARBA00004752"/>
    </source>
</evidence>
<dbReference type="InterPro" id="IPR016166">
    <property type="entry name" value="FAD-bd_PCMH"/>
</dbReference>
<keyword evidence="10 16" id="KW-0133">Cell shape</keyword>
<feature type="active site" description="Proton donor" evidence="16">
    <location>
        <position position="223"/>
    </location>
</feature>
<evidence type="ECO:0000259" key="17">
    <source>
        <dbReference type="PROSITE" id="PS51387"/>
    </source>
</evidence>
<keyword evidence="14 16" id="KW-0961">Cell wall biogenesis/degradation</keyword>
<dbReference type="RefSeq" id="WP_249236581.1">
    <property type="nucleotide sequence ID" value="NZ_CP094473.1"/>
</dbReference>
<dbReference type="InterPro" id="IPR011601">
    <property type="entry name" value="MurB_C"/>
</dbReference>
<evidence type="ECO:0000256" key="10">
    <source>
        <dbReference type="ARBA" id="ARBA00022960"/>
    </source>
</evidence>
<evidence type="ECO:0000256" key="5">
    <source>
        <dbReference type="ARBA" id="ARBA00022490"/>
    </source>
</evidence>
<evidence type="ECO:0000256" key="15">
    <source>
        <dbReference type="ARBA" id="ARBA00048914"/>
    </source>
</evidence>
<protein>
    <recommendedName>
        <fullName evidence="16">UDP-N-acetylenolpyruvoylglucosamine reductase</fullName>
        <ecNumber evidence="16">1.3.1.98</ecNumber>
    </recommendedName>
    <alternativeName>
        <fullName evidence="16">UDP-N-acetylmuramate dehydrogenase</fullName>
    </alternativeName>
</protein>
<evidence type="ECO:0000256" key="16">
    <source>
        <dbReference type="HAMAP-Rule" id="MF_00037"/>
    </source>
</evidence>
<name>A0AB35Y5P9_9FIRM</name>
<evidence type="ECO:0000256" key="8">
    <source>
        <dbReference type="ARBA" id="ARBA00022827"/>
    </source>
</evidence>
<dbReference type="GO" id="GO:0008360">
    <property type="term" value="P:regulation of cell shape"/>
    <property type="evidence" value="ECO:0007669"/>
    <property type="project" value="UniProtKB-KW"/>
</dbReference>
<dbReference type="InterPro" id="IPR036318">
    <property type="entry name" value="FAD-bd_PCMH-like_sf"/>
</dbReference>
<dbReference type="InterPro" id="IPR036635">
    <property type="entry name" value="MurB_C_sf"/>
</dbReference>
<comment type="subcellular location">
    <subcellularLocation>
        <location evidence="3 16">Cytoplasm</location>
    </subcellularLocation>
</comment>
<dbReference type="PROSITE" id="PS51387">
    <property type="entry name" value="FAD_PCMH"/>
    <property type="match status" value="1"/>
</dbReference>
<dbReference type="EMBL" id="JBBFGL010000002">
    <property type="protein sequence ID" value="MEJ5195143.1"/>
    <property type="molecule type" value="Genomic_DNA"/>
</dbReference>
<evidence type="ECO:0000256" key="13">
    <source>
        <dbReference type="ARBA" id="ARBA00023306"/>
    </source>
</evidence>
<evidence type="ECO:0000313" key="20">
    <source>
        <dbReference type="Proteomes" id="UP001263246"/>
    </source>
</evidence>
<comment type="cofactor">
    <cofactor evidence="1 16">
        <name>FAD</name>
        <dbReference type="ChEBI" id="CHEBI:57692"/>
    </cofactor>
</comment>
<keyword evidence="11 16" id="KW-0573">Peptidoglycan synthesis</keyword>
<keyword evidence="6 16" id="KW-0132">Cell division</keyword>
<evidence type="ECO:0000313" key="18">
    <source>
        <dbReference type="EMBL" id="MDU8688295.1"/>
    </source>
</evidence>
<dbReference type="NCBIfam" id="NF010480">
    <property type="entry name" value="PRK13905.1"/>
    <property type="match status" value="1"/>
</dbReference>
<dbReference type="Gene3D" id="3.90.78.10">
    <property type="entry name" value="UDP-N-acetylenolpyruvoylglucosamine reductase, C-terminal domain"/>
    <property type="match status" value="1"/>
</dbReference>
<dbReference type="EMBL" id="JAWHPR010000003">
    <property type="protein sequence ID" value="MDU8688295.1"/>
    <property type="molecule type" value="Genomic_DNA"/>
</dbReference>
<keyword evidence="13 16" id="KW-0131">Cell cycle</keyword>
<dbReference type="Gene3D" id="3.30.43.10">
    <property type="entry name" value="Uridine Diphospho-n-acetylenolpyruvylglucosamine Reductase, domain 2"/>
    <property type="match status" value="1"/>
</dbReference>
<dbReference type="Pfam" id="PF01565">
    <property type="entry name" value="FAD_binding_4"/>
    <property type="match status" value="1"/>
</dbReference>
<comment type="catalytic activity">
    <reaction evidence="15 16">
        <text>UDP-N-acetyl-alpha-D-muramate + NADP(+) = UDP-N-acetyl-3-O-(1-carboxyvinyl)-alpha-D-glucosamine + NADPH + H(+)</text>
        <dbReference type="Rhea" id="RHEA:12248"/>
        <dbReference type="ChEBI" id="CHEBI:15378"/>
        <dbReference type="ChEBI" id="CHEBI:57783"/>
        <dbReference type="ChEBI" id="CHEBI:58349"/>
        <dbReference type="ChEBI" id="CHEBI:68483"/>
        <dbReference type="ChEBI" id="CHEBI:70757"/>
        <dbReference type="EC" id="1.3.1.98"/>
    </reaction>
</comment>
<feature type="active site" evidence="16">
    <location>
        <position position="173"/>
    </location>
</feature>
<dbReference type="GO" id="GO:0071555">
    <property type="term" value="P:cell wall organization"/>
    <property type="evidence" value="ECO:0007669"/>
    <property type="project" value="UniProtKB-KW"/>
</dbReference>
<evidence type="ECO:0000313" key="21">
    <source>
        <dbReference type="Proteomes" id="UP001373196"/>
    </source>
</evidence>
<dbReference type="HAMAP" id="MF_00037">
    <property type="entry name" value="MurB"/>
    <property type="match status" value="1"/>
</dbReference>
<evidence type="ECO:0000256" key="2">
    <source>
        <dbReference type="ARBA" id="ARBA00003921"/>
    </source>
</evidence>
<comment type="caution">
    <text evidence="19">The sequence shown here is derived from an EMBL/GenBank/DDBJ whole genome shotgun (WGS) entry which is preliminary data.</text>
</comment>
<evidence type="ECO:0000256" key="1">
    <source>
        <dbReference type="ARBA" id="ARBA00001974"/>
    </source>
</evidence>
<proteinExistence type="inferred from homology"/>
<keyword evidence="12 16" id="KW-0560">Oxidoreductase</keyword>
<dbReference type="Gene3D" id="3.30.465.10">
    <property type="match status" value="1"/>
</dbReference>
<dbReference type="GO" id="GO:0071949">
    <property type="term" value="F:FAD binding"/>
    <property type="evidence" value="ECO:0007669"/>
    <property type="project" value="InterPro"/>
</dbReference>
<reference evidence="18 20" key="1">
    <citation type="submission" date="2023-10" db="EMBL/GenBank/DDBJ databases">
        <title>Host Genetic Regulation of Human Gut Microbial Structural Variation.</title>
        <authorList>
            <person name="Harmsen H.J.M."/>
        </authorList>
    </citation>
    <scope>NUCLEOTIDE SEQUENCE [LARGE SCALE GENOMIC DNA]</scope>
    <source>
        <strain evidence="18 20">HTF-F</strain>
    </source>
</reference>
<comment type="similarity">
    <text evidence="16">Belongs to the MurB family.</text>
</comment>
<dbReference type="GO" id="GO:0009252">
    <property type="term" value="P:peptidoglycan biosynthetic process"/>
    <property type="evidence" value="ECO:0007669"/>
    <property type="project" value="UniProtKB-UniRule"/>
</dbReference>
<keyword evidence="8 16" id="KW-0274">FAD</keyword>
<dbReference type="EC" id="1.3.1.98" evidence="16"/>
<comment type="pathway">
    <text evidence="4 16">Cell wall biogenesis; peptidoglycan biosynthesis.</text>
</comment>
<dbReference type="SUPFAM" id="SSF56176">
    <property type="entry name" value="FAD-binding/transporter-associated domain-like"/>
    <property type="match status" value="1"/>
</dbReference>
<dbReference type="PANTHER" id="PTHR21071">
    <property type="entry name" value="UDP-N-ACETYLENOLPYRUVOYLGLUCOSAMINE REDUCTASE"/>
    <property type="match status" value="1"/>
</dbReference>
<dbReference type="SUPFAM" id="SSF56194">
    <property type="entry name" value="Uridine diphospho-N-Acetylenolpyruvylglucosamine reductase, MurB, C-terminal domain"/>
    <property type="match status" value="1"/>
</dbReference>
<comment type="function">
    <text evidence="2 16">Cell wall formation.</text>
</comment>
<dbReference type="InterPro" id="IPR006094">
    <property type="entry name" value="Oxid_FAD_bind_N"/>
</dbReference>
<dbReference type="InterPro" id="IPR016167">
    <property type="entry name" value="FAD-bd_PCMH_sub1"/>
</dbReference>
<evidence type="ECO:0000256" key="14">
    <source>
        <dbReference type="ARBA" id="ARBA00023316"/>
    </source>
</evidence>
<gene>
    <name evidence="16 19" type="primary">murB</name>
    <name evidence="18" type="ORF">RX402_05955</name>
    <name evidence="19" type="ORF">WF834_02955</name>
</gene>
<dbReference type="PANTHER" id="PTHR21071:SF4">
    <property type="entry name" value="UDP-N-ACETYLENOLPYRUVOYLGLUCOSAMINE REDUCTASE"/>
    <property type="match status" value="1"/>
</dbReference>
<accession>A0AB35Y5P9</accession>
<dbReference type="AlphaFoldDB" id="A0AB35Y5P9"/>
<keyword evidence="9 16" id="KW-0521">NADP</keyword>
<dbReference type="GO" id="GO:0051301">
    <property type="term" value="P:cell division"/>
    <property type="evidence" value="ECO:0007669"/>
    <property type="project" value="UniProtKB-KW"/>
</dbReference>
<evidence type="ECO:0000256" key="7">
    <source>
        <dbReference type="ARBA" id="ARBA00022630"/>
    </source>
</evidence>
<dbReference type="GO" id="GO:0005829">
    <property type="term" value="C:cytosol"/>
    <property type="evidence" value="ECO:0007669"/>
    <property type="project" value="TreeGrafter"/>
</dbReference>
<keyword evidence="7 16" id="KW-0285">Flavoprotein</keyword>
<evidence type="ECO:0000256" key="9">
    <source>
        <dbReference type="ARBA" id="ARBA00022857"/>
    </source>
</evidence>
<dbReference type="Pfam" id="PF02873">
    <property type="entry name" value="MurB_C"/>
    <property type="match status" value="1"/>
</dbReference>
<dbReference type="Proteomes" id="UP001373196">
    <property type="component" value="Unassembled WGS sequence"/>
</dbReference>
<evidence type="ECO:0000256" key="12">
    <source>
        <dbReference type="ARBA" id="ARBA00023002"/>
    </source>
</evidence>
<dbReference type="NCBIfam" id="TIGR00179">
    <property type="entry name" value="murB"/>
    <property type="match status" value="1"/>
</dbReference>
<keyword evidence="20" id="KW-1185">Reference proteome</keyword>